<reference evidence="2" key="1">
    <citation type="submission" date="2022-03" db="EMBL/GenBank/DDBJ databases">
        <title>Complete genome sequence of Caldinitratiruptor microaerophilus.</title>
        <authorList>
            <person name="Mukaiyama R."/>
            <person name="Nishiyama T."/>
            <person name="Ueda K."/>
        </authorList>
    </citation>
    <scope>NUCLEOTIDE SEQUENCE</scope>
    <source>
        <strain evidence="2">JCM 16183</strain>
    </source>
</reference>
<accession>A0AA35CIK7</accession>
<feature type="transmembrane region" description="Helical" evidence="1">
    <location>
        <begin position="407"/>
        <end position="425"/>
    </location>
</feature>
<evidence type="ECO:0000313" key="3">
    <source>
        <dbReference type="Proteomes" id="UP001163687"/>
    </source>
</evidence>
<keyword evidence="1" id="KW-0472">Membrane</keyword>
<feature type="transmembrane region" description="Helical" evidence="1">
    <location>
        <begin position="353"/>
        <end position="371"/>
    </location>
</feature>
<feature type="transmembrane region" description="Helical" evidence="1">
    <location>
        <begin position="472"/>
        <end position="492"/>
    </location>
</feature>
<keyword evidence="1" id="KW-0812">Transmembrane</keyword>
<dbReference type="NCBIfam" id="NF037982">
    <property type="entry name" value="Nramp_1"/>
    <property type="match status" value="1"/>
</dbReference>
<evidence type="ECO:0000313" key="2">
    <source>
        <dbReference type="EMBL" id="BDG59662.1"/>
    </source>
</evidence>
<feature type="transmembrane region" description="Helical" evidence="1">
    <location>
        <begin position="39"/>
        <end position="59"/>
    </location>
</feature>
<gene>
    <name evidence="2" type="ORF">caldi_07520</name>
</gene>
<feature type="transmembrane region" description="Helical" evidence="1">
    <location>
        <begin position="432"/>
        <end position="452"/>
    </location>
</feature>
<protein>
    <recommendedName>
        <fullName evidence="4">Mn2+/Fe2+ NRAMP family transporter</fullName>
    </recommendedName>
</protein>
<keyword evidence="3" id="KW-1185">Reference proteome</keyword>
<evidence type="ECO:0000256" key="1">
    <source>
        <dbReference type="SAM" id="Phobius"/>
    </source>
</evidence>
<feature type="transmembrane region" description="Helical" evidence="1">
    <location>
        <begin position="115"/>
        <end position="143"/>
    </location>
</feature>
<evidence type="ECO:0008006" key="4">
    <source>
        <dbReference type="Google" id="ProtNLM"/>
    </source>
</evidence>
<feature type="transmembrane region" description="Helical" evidence="1">
    <location>
        <begin position="231"/>
        <end position="251"/>
    </location>
</feature>
<dbReference type="KEGG" id="cmic:caldi_07520"/>
<organism evidence="2 3">
    <name type="scientific">Caldinitratiruptor microaerophilus</name>
    <dbReference type="NCBI Taxonomy" id="671077"/>
    <lineage>
        <taxon>Bacteria</taxon>
        <taxon>Bacillati</taxon>
        <taxon>Bacillota</taxon>
        <taxon>Clostridia</taxon>
        <taxon>Eubacteriales</taxon>
        <taxon>Symbiobacteriaceae</taxon>
        <taxon>Caldinitratiruptor</taxon>
    </lineage>
</organism>
<feature type="transmembrane region" description="Helical" evidence="1">
    <location>
        <begin position="155"/>
        <end position="175"/>
    </location>
</feature>
<sequence length="496" mass="54561">MAAPSPRVETVQAGRLPPWKVVPELPAPPPYNFRNAIKLIGPGAIALGISIGSGEWLLGPTVTVKYGAGLLWIATLSILIQVVYNMEAVRYTLYTGEPIFTGFMRTAPGPTFWGWVYSILAALQIGWPGWALTAATAISAGILGRLPDAAGADRGMVLFWGYMTFIAAIVIIALGDKVERTMEYVQWFFVGWIILYLLIIGIFFAPGSSWAMVIKGFLGMGDRLLPNRGDWVFMGAFAAYAGMGGLVNGTLSNWVRDKGWGMGGVVGYIPAVVGGHKVNLSQTGSVFQLTPENLRRFNEWWKYVRADQVYVWMLGCFIGMALPAIMTVTFIQPGTNPNQWGIAAMQAEAIAKVWGPAFWFLTLLNGFWILFSTQLGQTESFVRTVTDILWVGSERVRNWSGGDVRKIYYTILVLFAGLGMVLINFAPPLTLIVIGAFISGVNFVVLAAHTLYVNRNFLPEGVRPPLWRQAVLVLMMIFFGFFATLGILNSVFKIRV</sequence>
<dbReference type="EMBL" id="AP025628">
    <property type="protein sequence ID" value="BDG59662.1"/>
    <property type="molecule type" value="Genomic_DNA"/>
</dbReference>
<feature type="transmembrane region" description="Helical" evidence="1">
    <location>
        <begin position="187"/>
        <end position="210"/>
    </location>
</feature>
<feature type="transmembrane region" description="Helical" evidence="1">
    <location>
        <begin position="309"/>
        <end position="332"/>
    </location>
</feature>
<feature type="transmembrane region" description="Helical" evidence="1">
    <location>
        <begin position="66"/>
        <end position="84"/>
    </location>
</feature>
<dbReference type="Proteomes" id="UP001163687">
    <property type="component" value="Chromosome"/>
</dbReference>
<dbReference type="AlphaFoldDB" id="A0AA35CIK7"/>
<keyword evidence="1" id="KW-1133">Transmembrane helix</keyword>
<dbReference type="RefSeq" id="WP_264843771.1">
    <property type="nucleotide sequence ID" value="NZ_AP025628.1"/>
</dbReference>
<name>A0AA35CIK7_9FIRM</name>
<proteinExistence type="predicted"/>